<name>A0A182D2A7_BLAVI</name>
<dbReference type="AlphaFoldDB" id="A0A182D2A7"/>
<dbReference type="EMBL" id="AP014854">
    <property type="protein sequence ID" value="BAR99534.1"/>
    <property type="molecule type" value="Genomic_DNA"/>
</dbReference>
<gene>
    <name evidence="1" type="ORF">BV133_1941</name>
</gene>
<reference evidence="1" key="1">
    <citation type="journal article" date="2015" name="Genome Announc.">
        <title>Complete Genome Sequence of the Bacteriochlorophyll b-Producing Photosynthetic Bacterium Blastochloris viridis.</title>
        <authorList>
            <person name="Tsukatani Y."/>
            <person name="Hirose Y."/>
            <person name="Harada J."/>
            <person name="Misawa N."/>
            <person name="Mori K."/>
            <person name="Inoue K."/>
            <person name="Tamiaki H."/>
        </authorList>
    </citation>
    <scope>NUCLEOTIDE SEQUENCE [LARGE SCALE GENOMIC DNA]</scope>
    <source>
        <strain evidence="1">DSM 133</strain>
    </source>
</reference>
<protein>
    <submittedName>
        <fullName evidence="1">Uncharacterized protein</fullName>
    </submittedName>
</protein>
<sequence length="117" mass="12846">MPRRRARVSPFRRCHLWCRLHQPVRIGTSAFDRPNPCGKMHMPCRRAAMPIGRCCGKRPAALPASEIRNSSLIGRVSYELSGVPSANPVPPPGENALESRRCRGGGLGFGRVSCALR</sequence>
<organism evidence="1">
    <name type="scientific">Blastochloris viridis</name>
    <name type="common">Rhodopseudomonas viridis</name>
    <dbReference type="NCBI Taxonomy" id="1079"/>
    <lineage>
        <taxon>Bacteria</taxon>
        <taxon>Pseudomonadati</taxon>
        <taxon>Pseudomonadota</taxon>
        <taxon>Alphaproteobacteria</taxon>
        <taxon>Hyphomicrobiales</taxon>
        <taxon>Blastochloridaceae</taxon>
        <taxon>Blastochloris</taxon>
    </lineage>
</organism>
<evidence type="ECO:0000313" key="1">
    <source>
        <dbReference type="EMBL" id="BAR99534.1"/>
    </source>
</evidence>
<proteinExistence type="predicted"/>
<accession>A0A182D2A7</accession>